<proteinExistence type="predicted"/>
<evidence type="ECO:0000313" key="2">
    <source>
        <dbReference type="Proteomes" id="UP000800094"/>
    </source>
</evidence>
<dbReference type="EMBL" id="ML987197">
    <property type="protein sequence ID" value="KAF2247308.1"/>
    <property type="molecule type" value="Genomic_DNA"/>
</dbReference>
<reference evidence="1" key="1">
    <citation type="journal article" date="2020" name="Stud. Mycol.">
        <title>101 Dothideomycetes genomes: a test case for predicting lifestyles and emergence of pathogens.</title>
        <authorList>
            <person name="Haridas S."/>
            <person name="Albert R."/>
            <person name="Binder M."/>
            <person name="Bloem J."/>
            <person name="Labutti K."/>
            <person name="Salamov A."/>
            <person name="Andreopoulos B."/>
            <person name="Baker S."/>
            <person name="Barry K."/>
            <person name="Bills G."/>
            <person name="Bluhm B."/>
            <person name="Cannon C."/>
            <person name="Castanera R."/>
            <person name="Culley D."/>
            <person name="Daum C."/>
            <person name="Ezra D."/>
            <person name="Gonzalez J."/>
            <person name="Henrissat B."/>
            <person name="Kuo A."/>
            <person name="Liang C."/>
            <person name="Lipzen A."/>
            <person name="Lutzoni F."/>
            <person name="Magnuson J."/>
            <person name="Mondo S."/>
            <person name="Nolan M."/>
            <person name="Ohm R."/>
            <person name="Pangilinan J."/>
            <person name="Park H.-J."/>
            <person name="Ramirez L."/>
            <person name="Alfaro M."/>
            <person name="Sun H."/>
            <person name="Tritt A."/>
            <person name="Yoshinaga Y."/>
            <person name="Zwiers L.-H."/>
            <person name="Turgeon B."/>
            <person name="Goodwin S."/>
            <person name="Spatafora J."/>
            <person name="Crous P."/>
            <person name="Grigoriev I."/>
        </authorList>
    </citation>
    <scope>NUCLEOTIDE SEQUENCE</scope>
    <source>
        <strain evidence="1">CBS 122368</strain>
    </source>
</reference>
<gene>
    <name evidence="1" type="ORF">BU26DRAFT_597185</name>
</gene>
<dbReference type="RefSeq" id="XP_033682312.1">
    <property type="nucleotide sequence ID" value="XM_033834988.1"/>
</dbReference>
<dbReference type="Proteomes" id="UP000800094">
    <property type="component" value="Unassembled WGS sequence"/>
</dbReference>
<dbReference type="GeneID" id="54588318"/>
<name>A0A6A6IB71_9PLEO</name>
<dbReference type="AlphaFoldDB" id="A0A6A6IB71"/>
<dbReference type="OrthoDB" id="3799546at2759"/>
<organism evidence="1 2">
    <name type="scientific">Trematosphaeria pertusa</name>
    <dbReference type="NCBI Taxonomy" id="390896"/>
    <lineage>
        <taxon>Eukaryota</taxon>
        <taxon>Fungi</taxon>
        <taxon>Dikarya</taxon>
        <taxon>Ascomycota</taxon>
        <taxon>Pezizomycotina</taxon>
        <taxon>Dothideomycetes</taxon>
        <taxon>Pleosporomycetidae</taxon>
        <taxon>Pleosporales</taxon>
        <taxon>Massarineae</taxon>
        <taxon>Trematosphaeriaceae</taxon>
        <taxon>Trematosphaeria</taxon>
    </lineage>
</organism>
<protein>
    <submittedName>
        <fullName evidence="1">Uncharacterized protein</fullName>
    </submittedName>
</protein>
<sequence length="419" mass="47746">MASPKTQPDVSKQRNEKVKLAVRAEMTKYIVRIRDNVDNLAAAGTLPWSGVYPRWFEQFGITRNKWYVQKLYNKGRDAYVTEHDGYPEDINEYYRLKNAGSIKPYGSTSPLPTASNGKQDERMEGLLDDGPMEDEIETAKVYLRIRVIGTNRGEKASVYIPITDILPYSVTISKWLLRPRLSCMSLKLTEVSRTAICRYLLCISPTPLRSLPISDVGLEDGNDQVVITLLQWSFNDLVDVLDVAFKLGLHHIWDIVLDQWRAQVYRSGLHIVAVHPKGNHGEAIPALDTLNSPPSEPGVLVISPDSMMGHPTHAATDFMDEDDFCHEYHVHDPNEEWYRTAIPDPELNEEYVVVLKQMLLRDRRSRHTPVLRRRDIRNSDTSSEVPFTVSARLDSDNRETEDDVTMEDLAGEVAELLEE</sequence>
<accession>A0A6A6IB71</accession>
<keyword evidence="2" id="KW-1185">Reference proteome</keyword>
<evidence type="ECO:0000313" key="1">
    <source>
        <dbReference type="EMBL" id="KAF2247308.1"/>
    </source>
</evidence>